<accession>A0ABT0ND28</accession>
<proteinExistence type="predicted"/>
<dbReference type="RefSeq" id="WP_249250571.1">
    <property type="nucleotide sequence ID" value="NZ_JAKIKT010000010.1"/>
</dbReference>
<evidence type="ECO:0000256" key="1">
    <source>
        <dbReference type="SAM" id="MobiDB-lite"/>
    </source>
</evidence>
<evidence type="ECO:0000313" key="2">
    <source>
        <dbReference type="EMBL" id="MCL2916015.1"/>
    </source>
</evidence>
<reference evidence="2 3" key="1">
    <citation type="submission" date="2022-01" db="EMBL/GenBank/DDBJ databases">
        <title>Whole genome-based taxonomy of the Shewanellaceae.</title>
        <authorList>
            <person name="Martin-Rodriguez A.J."/>
        </authorList>
    </citation>
    <scope>NUCLEOTIDE SEQUENCE [LARGE SCALE GENOMIC DNA]</scope>
    <source>
        <strain evidence="2 3">DSM 21332</strain>
    </source>
</reference>
<dbReference type="Proteomes" id="UP001202831">
    <property type="component" value="Unassembled WGS sequence"/>
</dbReference>
<protein>
    <submittedName>
        <fullName evidence="2">Uncharacterized protein</fullName>
    </submittedName>
</protein>
<organism evidence="2 3">
    <name type="scientific">Shewanella corallii</name>
    <dbReference type="NCBI Taxonomy" id="560080"/>
    <lineage>
        <taxon>Bacteria</taxon>
        <taxon>Pseudomonadati</taxon>
        <taxon>Pseudomonadota</taxon>
        <taxon>Gammaproteobacteria</taxon>
        <taxon>Alteromonadales</taxon>
        <taxon>Shewanellaceae</taxon>
        <taxon>Shewanella</taxon>
    </lineage>
</organism>
<gene>
    <name evidence="2" type="ORF">L2725_19940</name>
</gene>
<evidence type="ECO:0000313" key="3">
    <source>
        <dbReference type="Proteomes" id="UP001202831"/>
    </source>
</evidence>
<sequence>MGLSTGTKVGIVIIAIIALTGSVLAEGVVRALIELCAFIALLSLVWKARQSDGRAEETAGSCSQKAESEVTPEV</sequence>
<name>A0ABT0ND28_9GAMM</name>
<feature type="region of interest" description="Disordered" evidence="1">
    <location>
        <begin position="52"/>
        <end position="74"/>
    </location>
</feature>
<dbReference type="EMBL" id="JAKIKT010000010">
    <property type="protein sequence ID" value="MCL2916015.1"/>
    <property type="molecule type" value="Genomic_DNA"/>
</dbReference>
<comment type="caution">
    <text evidence="2">The sequence shown here is derived from an EMBL/GenBank/DDBJ whole genome shotgun (WGS) entry which is preliminary data.</text>
</comment>
<keyword evidence="3" id="KW-1185">Reference proteome</keyword>